<keyword evidence="1" id="KW-0408">Iron</keyword>
<keyword evidence="1" id="KW-0479">Metal-binding</keyword>
<sequence length="172" mass="19564">MHCAYCPVPVSYQYRDNLDTPVWIVTNIIFVLTPLDQRVPFLTQAYINFVTRGVWVLVSSIVEGALVMQKFKHHPAIKPLLTGGTVLEYGARTLNEGGFQFASLHAPIQYPKPDGQISFDVPTSLYRFVEAKFSMKWLLYTPDENHGLKLHINAQNCLHCKVLIVYSDYCSL</sequence>
<keyword evidence="1" id="KW-0274">FAD</keyword>
<dbReference type="Proteomes" id="UP000287651">
    <property type="component" value="Unassembled WGS sequence"/>
</dbReference>
<evidence type="ECO:0000256" key="1">
    <source>
        <dbReference type="RuleBase" id="RU366068"/>
    </source>
</evidence>
<keyword evidence="1" id="KW-0560">Oxidoreductase</keyword>
<comment type="cofactor">
    <cofactor evidence="1">
        <name>FAD</name>
        <dbReference type="ChEBI" id="CHEBI:57692"/>
    </cofactor>
</comment>
<comment type="caution">
    <text evidence="2">The sequence shown here is derived from an EMBL/GenBank/DDBJ whole genome shotgun (WGS) entry which is preliminary data.</text>
</comment>
<dbReference type="AlphaFoldDB" id="A0A426XSN6"/>
<dbReference type="GO" id="GO:0005743">
    <property type="term" value="C:mitochondrial inner membrane"/>
    <property type="evidence" value="ECO:0007669"/>
    <property type="project" value="TreeGrafter"/>
</dbReference>
<dbReference type="SUPFAM" id="SSF54373">
    <property type="entry name" value="FAD-linked reductases, C-terminal domain"/>
    <property type="match status" value="1"/>
</dbReference>
<evidence type="ECO:0000313" key="2">
    <source>
        <dbReference type="EMBL" id="RRT42518.1"/>
    </source>
</evidence>
<comment type="catalytic activity">
    <reaction evidence="1">
        <text>a ubiquinone + reduced [electron-transfer flavoprotein] = a ubiquinol + oxidized [electron-transfer flavoprotein] + H(+)</text>
        <dbReference type="Rhea" id="RHEA:24052"/>
        <dbReference type="Rhea" id="RHEA-COMP:9565"/>
        <dbReference type="Rhea" id="RHEA-COMP:9566"/>
        <dbReference type="Rhea" id="RHEA-COMP:10685"/>
        <dbReference type="Rhea" id="RHEA-COMP:10686"/>
        <dbReference type="ChEBI" id="CHEBI:15378"/>
        <dbReference type="ChEBI" id="CHEBI:16389"/>
        <dbReference type="ChEBI" id="CHEBI:17976"/>
        <dbReference type="ChEBI" id="CHEBI:57692"/>
        <dbReference type="ChEBI" id="CHEBI:58307"/>
        <dbReference type="EC" id="1.5.5.1"/>
    </reaction>
</comment>
<dbReference type="InterPro" id="IPR040156">
    <property type="entry name" value="ETF-QO"/>
</dbReference>
<dbReference type="EC" id="1.5.5.1" evidence="1"/>
<name>A0A426XSN6_ENSVE</name>
<protein>
    <recommendedName>
        <fullName evidence="1">Electron transfer flavoprotein-ubiquinone oxidoreductase</fullName>
        <shortName evidence="1">ETF-QO</shortName>
        <ecNumber evidence="1">1.5.5.1</ecNumber>
    </recommendedName>
</protein>
<evidence type="ECO:0000313" key="3">
    <source>
        <dbReference type="Proteomes" id="UP000287651"/>
    </source>
</evidence>
<proteinExistence type="predicted"/>
<gene>
    <name evidence="2" type="ORF">B296_00035721</name>
</gene>
<keyword evidence="1" id="KW-0285">Flavoprotein</keyword>
<dbReference type="GO" id="GO:0004174">
    <property type="term" value="F:electron-transferring-flavoprotein dehydrogenase activity"/>
    <property type="evidence" value="ECO:0007669"/>
    <property type="project" value="UniProtKB-UniRule"/>
</dbReference>
<organism evidence="2 3">
    <name type="scientific">Ensete ventricosum</name>
    <name type="common">Abyssinian banana</name>
    <name type="synonym">Musa ensete</name>
    <dbReference type="NCBI Taxonomy" id="4639"/>
    <lineage>
        <taxon>Eukaryota</taxon>
        <taxon>Viridiplantae</taxon>
        <taxon>Streptophyta</taxon>
        <taxon>Embryophyta</taxon>
        <taxon>Tracheophyta</taxon>
        <taxon>Spermatophyta</taxon>
        <taxon>Magnoliopsida</taxon>
        <taxon>Liliopsida</taxon>
        <taxon>Zingiberales</taxon>
        <taxon>Musaceae</taxon>
        <taxon>Ensete</taxon>
    </lineage>
</organism>
<keyword evidence="1" id="KW-0813">Transport</keyword>
<keyword evidence="1" id="KW-0411">Iron-sulfur</keyword>
<keyword evidence="1" id="KW-0249">Electron transport</keyword>
<dbReference type="PANTHER" id="PTHR10617:SF107">
    <property type="entry name" value="ELECTRON TRANSFER FLAVOPROTEIN-UBIQUINONE OXIDOREDUCTASE, MITOCHONDRIAL"/>
    <property type="match status" value="1"/>
</dbReference>
<dbReference type="PANTHER" id="PTHR10617">
    <property type="entry name" value="ELECTRON TRANSFER FLAVOPROTEIN-UBIQUINONE OXIDOREDUCTASE"/>
    <property type="match status" value="1"/>
</dbReference>
<comment type="function">
    <text evidence="1">Accepts electrons from ETF and reduces ubiquinone.</text>
</comment>
<dbReference type="Gene3D" id="3.30.9.90">
    <property type="match status" value="1"/>
</dbReference>
<dbReference type="EMBL" id="AMZH03017785">
    <property type="protein sequence ID" value="RRT42518.1"/>
    <property type="molecule type" value="Genomic_DNA"/>
</dbReference>
<keyword evidence="1" id="KW-0830">Ubiquinone</keyword>
<dbReference type="GO" id="GO:0051539">
    <property type="term" value="F:4 iron, 4 sulfur cluster binding"/>
    <property type="evidence" value="ECO:0007669"/>
    <property type="project" value="UniProtKB-UniRule"/>
</dbReference>
<accession>A0A426XSN6</accession>
<comment type="cofactor">
    <cofactor evidence="1">
        <name>[4Fe-4S] cluster</name>
        <dbReference type="ChEBI" id="CHEBI:49883"/>
    </cofactor>
    <text evidence="1">Binds 1 [4Fe-4S] cluster.</text>
</comment>
<reference evidence="2 3" key="1">
    <citation type="journal article" date="2014" name="Agronomy (Basel)">
        <title>A Draft Genome Sequence for Ensete ventricosum, the Drought-Tolerant Tree Against Hunger.</title>
        <authorList>
            <person name="Harrison J."/>
            <person name="Moore K.A."/>
            <person name="Paszkiewicz K."/>
            <person name="Jones T."/>
            <person name="Grant M."/>
            <person name="Ambacheew D."/>
            <person name="Muzemil S."/>
            <person name="Studholme D.J."/>
        </authorList>
    </citation>
    <scope>NUCLEOTIDE SEQUENCE [LARGE SCALE GENOMIC DNA]</scope>
</reference>
<dbReference type="GO" id="GO:0046872">
    <property type="term" value="F:metal ion binding"/>
    <property type="evidence" value="ECO:0007669"/>
    <property type="project" value="UniProtKB-KW"/>
</dbReference>